<protein>
    <recommendedName>
        <fullName evidence="4">BNR repeat-containing family member</fullName>
    </recommendedName>
</protein>
<dbReference type="RefSeq" id="WP_338399508.1">
    <property type="nucleotide sequence ID" value="NZ_AP025300.1"/>
</dbReference>
<reference evidence="2 3" key="1">
    <citation type="submission" date="2021-12" db="EMBL/GenBank/DDBJ databases">
        <title>Genome sequencing of bacteria with rrn-lacking chromosome and rrn-plasmid.</title>
        <authorList>
            <person name="Anda M."/>
            <person name="Iwasaki W."/>
        </authorList>
    </citation>
    <scope>NUCLEOTIDE SEQUENCE [LARGE SCALE GENOMIC DNA]</scope>
    <source>
        <strain evidence="2 3">NBRC 101262</strain>
        <plasmid evidence="2 3">pPP8</plasmid>
    </source>
</reference>
<proteinExistence type="predicted"/>
<geneLocation type="plasmid" evidence="2 3">
    <name>pPP8</name>
</geneLocation>
<evidence type="ECO:0000313" key="2">
    <source>
        <dbReference type="EMBL" id="BDD02348.1"/>
    </source>
</evidence>
<evidence type="ECO:0008006" key="4">
    <source>
        <dbReference type="Google" id="ProtNLM"/>
    </source>
</evidence>
<keyword evidence="2" id="KW-0614">Plasmid</keyword>
<evidence type="ECO:0000313" key="3">
    <source>
        <dbReference type="Proteomes" id="UP001354989"/>
    </source>
</evidence>
<dbReference type="SUPFAM" id="SSF110296">
    <property type="entry name" value="Oligoxyloglucan reducing end-specific cellobiohydrolase"/>
    <property type="match status" value="1"/>
</dbReference>
<gene>
    <name evidence="2" type="ORF">PEPS_46280</name>
</gene>
<dbReference type="Pfam" id="PF15892">
    <property type="entry name" value="BNR_4"/>
    <property type="match status" value="1"/>
</dbReference>
<dbReference type="EMBL" id="AP025300">
    <property type="protein sequence ID" value="BDD02348.1"/>
    <property type="molecule type" value="Genomic_DNA"/>
</dbReference>
<accession>A0ABN6LGQ7</accession>
<keyword evidence="3" id="KW-1185">Reference proteome</keyword>
<feature type="signal peptide" evidence="1">
    <location>
        <begin position="1"/>
        <end position="21"/>
    </location>
</feature>
<organism evidence="2 3">
    <name type="scientific">Persicobacter psychrovividus</name>
    <dbReference type="NCBI Taxonomy" id="387638"/>
    <lineage>
        <taxon>Bacteria</taxon>
        <taxon>Pseudomonadati</taxon>
        <taxon>Bacteroidota</taxon>
        <taxon>Cytophagia</taxon>
        <taxon>Cytophagales</taxon>
        <taxon>Persicobacteraceae</taxon>
        <taxon>Persicobacter</taxon>
    </lineage>
</organism>
<keyword evidence="1" id="KW-0732">Signal</keyword>
<feature type="chain" id="PRO_5045311351" description="BNR repeat-containing family member" evidence="1">
    <location>
        <begin position="22"/>
        <end position="433"/>
    </location>
</feature>
<name>A0ABN6LGQ7_9BACT</name>
<sequence>MLKFDKILLFVFLLLSQNTIAQSINNLTTDGAWCWFSAPRAIYRHSNGHEIATGWVTKDGSIVSGVLNLDSKRLMTQNVSPQLDKDDHANPCFIELQNKEVLMGYTKHFDKYVRIEAMPAGKDKQYERRNYKEVFNQKQFEQYPRKCVTYANLIQLKKENGRLFCFGRWTGYKPNMMWSDNNGKTFNDAQVFLTNKPFNDDNRPYVRYYSDGKSRIHIVFTDGHPRKEKFNSVYYAYYEKGAFYRVNGEKICDLDQIPFEPKEASLVYDAQKVGNGRAWVQDITSDKKGRPVILYSRYPNEQTHLYHYTKYDGKKWIDHLIVNSGKWFPQTPKGRHEREPHYSGGMTFHSHKDNVIYLSRQINGVFEIEKRITDDKGKTWEVFPITQHSKLDNVRPVCPHNYKKGDKNVVFWMTNEKYIHYTDFNTQINYTID</sequence>
<dbReference type="Proteomes" id="UP001354989">
    <property type="component" value="Plasmid pPP8"/>
</dbReference>
<evidence type="ECO:0000256" key="1">
    <source>
        <dbReference type="SAM" id="SignalP"/>
    </source>
</evidence>